<dbReference type="Proteomes" id="UP000662747">
    <property type="component" value="Chromosome"/>
</dbReference>
<evidence type="ECO:0000256" key="1">
    <source>
        <dbReference type="SAM" id="MobiDB-lite"/>
    </source>
</evidence>
<dbReference type="RefSeq" id="WP_206725779.1">
    <property type="nucleotide sequence ID" value="NZ_CP071090.1"/>
</dbReference>
<protein>
    <submittedName>
        <fullName evidence="2">Uncharacterized protein</fullName>
    </submittedName>
</protein>
<dbReference type="EMBL" id="CP071090">
    <property type="protein sequence ID" value="QSQ24213.1"/>
    <property type="molecule type" value="Genomic_DNA"/>
</dbReference>
<keyword evidence="3" id="KW-1185">Reference proteome</keyword>
<name>A0ABX7NZR1_9BACT</name>
<sequence length="63" mass="7035">MPDIDDERRRMGEPADDLLERQGAYEEEEPGHTPGCAEGDDEEAPHRAHPWPDPDKTPGRAEG</sequence>
<proteinExistence type="predicted"/>
<organism evidence="2 3">
    <name type="scientific">Pyxidicoccus parkwayensis</name>
    <dbReference type="NCBI Taxonomy" id="2813578"/>
    <lineage>
        <taxon>Bacteria</taxon>
        <taxon>Pseudomonadati</taxon>
        <taxon>Myxococcota</taxon>
        <taxon>Myxococcia</taxon>
        <taxon>Myxococcales</taxon>
        <taxon>Cystobacterineae</taxon>
        <taxon>Myxococcaceae</taxon>
        <taxon>Pyxidicoccus</taxon>
    </lineage>
</organism>
<feature type="compositionally biased region" description="Basic and acidic residues" evidence="1">
    <location>
        <begin position="44"/>
        <end position="63"/>
    </location>
</feature>
<evidence type="ECO:0000313" key="2">
    <source>
        <dbReference type="EMBL" id="QSQ24213.1"/>
    </source>
</evidence>
<reference evidence="2 3" key="1">
    <citation type="submission" date="2021-02" db="EMBL/GenBank/DDBJ databases">
        <title>De Novo genome assembly of isolated myxobacteria.</title>
        <authorList>
            <person name="Stevens D.C."/>
        </authorList>
    </citation>
    <scope>NUCLEOTIDE SEQUENCE [LARGE SCALE GENOMIC DNA]</scope>
    <source>
        <strain evidence="3">SCPEA02</strain>
    </source>
</reference>
<feature type="region of interest" description="Disordered" evidence="1">
    <location>
        <begin position="1"/>
        <end position="63"/>
    </location>
</feature>
<feature type="compositionally biased region" description="Basic and acidic residues" evidence="1">
    <location>
        <begin position="1"/>
        <end position="24"/>
    </location>
</feature>
<gene>
    <name evidence="2" type="ORF">JY651_04380</name>
</gene>
<accession>A0ABX7NZR1</accession>
<evidence type="ECO:0000313" key="3">
    <source>
        <dbReference type="Proteomes" id="UP000662747"/>
    </source>
</evidence>